<dbReference type="GO" id="GO:0070813">
    <property type="term" value="P:hydrogen sulfide metabolic process"/>
    <property type="evidence" value="ECO:0007669"/>
    <property type="project" value="TreeGrafter"/>
</dbReference>
<evidence type="ECO:0000259" key="2">
    <source>
        <dbReference type="PROSITE" id="PS50206"/>
    </source>
</evidence>
<dbReference type="SUPFAM" id="SSF56281">
    <property type="entry name" value="Metallo-hydrolase/oxidoreductase"/>
    <property type="match status" value="1"/>
</dbReference>
<dbReference type="SMART" id="SM00450">
    <property type="entry name" value="RHOD"/>
    <property type="match status" value="1"/>
</dbReference>
<dbReference type="PANTHER" id="PTHR43084:SF1">
    <property type="entry name" value="PERSULFIDE DIOXYGENASE ETHE1, MITOCHONDRIAL"/>
    <property type="match status" value="1"/>
</dbReference>
<dbReference type="InterPro" id="IPR001279">
    <property type="entry name" value="Metallo-B-lactamas"/>
</dbReference>
<dbReference type="InterPro" id="IPR036866">
    <property type="entry name" value="RibonucZ/Hydroxyglut_hydro"/>
</dbReference>
<dbReference type="PROSITE" id="PS50206">
    <property type="entry name" value="RHODANESE_3"/>
    <property type="match status" value="1"/>
</dbReference>
<dbReference type="SUPFAM" id="SSF52821">
    <property type="entry name" value="Rhodanese/Cell cycle control phosphatase"/>
    <property type="match status" value="1"/>
</dbReference>
<keyword evidence="4" id="KW-1185">Reference proteome</keyword>
<dbReference type="GO" id="GO:0006749">
    <property type="term" value="P:glutathione metabolic process"/>
    <property type="evidence" value="ECO:0007669"/>
    <property type="project" value="InterPro"/>
</dbReference>
<dbReference type="Proteomes" id="UP000033121">
    <property type="component" value="Unassembled WGS sequence"/>
</dbReference>
<protein>
    <submittedName>
        <fullName evidence="3">Putative hydrolase</fullName>
    </submittedName>
</protein>
<dbReference type="GO" id="GO:0016787">
    <property type="term" value="F:hydrolase activity"/>
    <property type="evidence" value="ECO:0007669"/>
    <property type="project" value="UniProtKB-KW"/>
</dbReference>
<feature type="domain" description="Rhodanese" evidence="2">
    <location>
        <begin position="414"/>
        <end position="493"/>
    </location>
</feature>
<dbReference type="InterPro" id="IPR001763">
    <property type="entry name" value="Rhodanese-like_dom"/>
</dbReference>
<dbReference type="GO" id="GO:0050313">
    <property type="term" value="F:sulfur dioxygenase activity"/>
    <property type="evidence" value="ECO:0007669"/>
    <property type="project" value="InterPro"/>
</dbReference>
<dbReference type="OrthoDB" id="9784009at2"/>
<organism evidence="3 4">
    <name type="scientific">Flavihumibacter petaseus NBRC 106054</name>
    <dbReference type="NCBI Taxonomy" id="1220578"/>
    <lineage>
        <taxon>Bacteria</taxon>
        <taxon>Pseudomonadati</taxon>
        <taxon>Bacteroidota</taxon>
        <taxon>Chitinophagia</taxon>
        <taxon>Chitinophagales</taxon>
        <taxon>Chitinophagaceae</taxon>
        <taxon>Flavihumibacter</taxon>
    </lineage>
</organism>
<proteinExistence type="predicted"/>
<dbReference type="InterPro" id="IPR051682">
    <property type="entry name" value="Mito_Persulfide_Diox"/>
</dbReference>
<dbReference type="InterPro" id="IPR036873">
    <property type="entry name" value="Rhodanese-like_dom_sf"/>
</dbReference>
<dbReference type="STRING" id="1220578.FPE01S_01_15120"/>
<evidence type="ECO:0000313" key="3">
    <source>
        <dbReference type="EMBL" id="GAO42498.1"/>
    </source>
</evidence>
<gene>
    <name evidence="3" type="ORF">FPE01S_01_15120</name>
</gene>
<dbReference type="Pfam" id="PF00581">
    <property type="entry name" value="Rhodanese"/>
    <property type="match status" value="1"/>
</dbReference>
<dbReference type="AlphaFoldDB" id="A0A0E9MYC0"/>
<dbReference type="EMBL" id="BBWV01000001">
    <property type="protein sequence ID" value="GAO42498.1"/>
    <property type="molecule type" value="Genomic_DNA"/>
</dbReference>
<dbReference type="InterPro" id="IPR044528">
    <property type="entry name" value="POD-like_MBL-fold"/>
</dbReference>
<evidence type="ECO:0000256" key="1">
    <source>
        <dbReference type="ARBA" id="ARBA00022723"/>
    </source>
</evidence>
<dbReference type="RefSeq" id="WP_083990163.1">
    <property type="nucleotide sequence ID" value="NZ_BBWV01000001.1"/>
</dbReference>
<dbReference type="Pfam" id="PF00753">
    <property type="entry name" value="Lactamase_B"/>
    <property type="match status" value="1"/>
</dbReference>
<evidence type="ECO:0000313" key="4">
    <source>
        <dbReference type="Proteomes" id="UP000033121"/>
    </source>
</evidence>
<keyword evidence="1" id="KW-0479">Metal-binding</keyword>
<dbReference type="SMART" id="SM00849">
    <property type="entry name" value="Lactamase_B"/>
    <property type="match status" value="1"/>
</dbReference>
<name>A0A0E9MYC0_9BACT</name>
<keyword evidence="3" id="KW-0378">Hydrolase</keyword>
<dbReference type="CDD" id="cd07724">
    <property type="entry name" value="POD-like_MBL-fold"/>
    <property type="match status" value="1"/>
</dbReference>
<dbReference type="GO" id="GO:0046872">
    <property type="term" value="F:metal ion binding"/>
    <property type="evidence" value="ECO:0007669"/>
    <property type="project" value="UniProtKB-KW"/>
</dbReference>
<comment type="caution">
    <text evidence="3">The sequence shown here is derived from an EMBL/GenBank/DDBJ whole genome shotgun (WGS) entry which is preliminary data.</text>
</comment>
<accession>A0A0E9MYC0</accession>
<dbReference type="PANTHER" id="PTHR43084">
    <property type="entry name" value="PERSULFIDE DIOXYGENASE ETHE1"/>
    <property type="match status" value="1"/>
</dbReference>
<dbReference type="Gene3D" id="3.40.250.10">
    <property type="entry name" value="Rhodanese-like domain"/>
    <property type="match status" value="2"/>
</dbReference>
<sequence>MRKVKPKKDRKRKGRRQFIRNVASLGVFTVVSPALVKAAGRLQQADKKETDRWSVQQFKDAGLAHFSYALLVDKKIYLVDPARDATPYFDYARANGASIAGIIETHPHADFVSSHLEIHRRTGAPIYVSRQLAPAYMFTPFNQDDRLELAPGIFLRGLDTPGHAPDGISVVLEEDGKDKLVFSGDSLLIGDVGRPDLREYNGDVSARRELLARQMFITLKLRFAPLADDVILYPAHGAGSLCGKSMRDAASSTIGEEKRSNPAFQIADETAFVKHLLQDLPAVPEYFPFDVALNVKGAPDLKGSLKNIPLASEGFRPPLNAIIIDARPETTFRFSHLSDAYNLQDGSKFETWLGSIIAPGQRFFLVAGDKAKLASLAGKIAKIGYEAQIAASLVYTATDGRRSPEIDNAEVLAHPEKFTIIDVRSAREAANSQLFPSALLIPVNELAKRQSEIPQGKPIVVHCASGYRSALGSSMLQRFYPSAEIYDFGTAVTNYLKHP</sequence>
<reference evidence="3 4" key="1">
    <citation type="submission" date="2015-04" db="EMBL/GenBank/DDBJ databases">
        <title>Whole genome shotgun sequence of Flavihumibacter petaseus NBRC 106054.</title>
        <authorList>
            <person name="Miyazawa S."/>
            <person name="Hosoyama A."/>
            <person name="Hashimoto M."/>
            <person name="Noguchi M."/>
            <person name="Tsuchikane K."/>
            <person name="Ohji S."/>
            <person name="Yamazoe A."/>
            <person name="Ichikawa N."/>
            <person name="Kimura A."/>
            <person name="Fujita N."/>
        </authorList>
    </citation>
    <scope>NUCLEOTIDE SEQUENCE [LARGE SCALE GENOMIC DNA]</scope>
    <source>
        <strain evidence="3 4">NBRC 106054</strain>
    </source>
</reference>
<dbReference type="Gene3D" id="3.60.15.10">
    <property type="entry name" value="Ribonuclease Z/Hydroxyacylglutathione hydrolase-like"/>
    <property type="match status" value="1"/>
</dbReference>
<dbReference type="CDD" id="cd00158">
    <property type="entry name" value="RHOD"/>
    <property type="match status" value="1"/>
</dbReference>